<keyword evidence="3" id="KW-1185">Reference proteome</keyword>
<feature type="compositionally biased region" description="Polar residues" evidence="1">
    <location>
        <begin position="157"/>
        <end position="168"/>
    </location>
</feature>
<evidence type="ECO:0000313" key="3">
    <source>
        <dbReference type="Proteomes" id="UP000242146"/>
    </source>
</evidence>
<feature type="region of interest" description="Disordered" evidence="1">
    <location>
        <begin position="110"/>
        <end position="168"/>
    </location>
</feature>
<dbReference type="CDD" id="cd22671">
    <property type="entry name" value="FHA_APTX-like"/>
    <property type="match status" value="1"/>
</dbReference>
<accession>A0A1X2GQI6</accession>
<gene>
    <name evidence="2" type="ORF">DM01DRAFT_1405584</name>
</gene>
<evidence type="ECO:0008006" key="4">
    <source>
        <dbReference type="Google" id="ProtNLM"/>
    </source>
</evidence>
<evidence type="ECO:0000313" key="2">
    <source>
        <dbReference type="EMBL" id="ORX58992.1"/>
    </source>
</evidence>
<dbReference type="Proteomes" id="UP000242146">
    <property type="component" value="Unassembled WGS sequence"/>
</dbReference>
<dbReference type="InterPro" id="IPR008984">
    <property type="entry name" value="SMAD_FHA_dom_sf"/>
</dbReference>
<reference evidence="2 3" key="1">
    <citation type="submission" date="2016-07" db="EMBL/GenBank/DDBJ databases">
        <title>Pervasive Adenine N6-methylation of Active Genes in Fungi.</title>
        <authorList>
            <consortium name="DOE Joint Genome Institute"/>
            <person name="Mondo S.J."/>
            <person name="Dannebaum R.O."/>
            <person name="Kuo R.C."/>
            <person name="Labutti K."/>
            <person name="Haridas S."/>
            <person name="Kuo A."/>
            <person name="Salamov A."/>
            <person name="Ahrendt S.R."/>
            <person name="Lipzen A."/>
            <person name="Sullivan W."/>
            <person name="Andreopoulos W.B."/>
            <person name="Clum A."/>
            <person name="Lindquist E."/>
            <person name="Daum C."/>
            <person name="Ramamoorthy G.K."/>
            <person name="Gryganskyi A."/>
            <person name="Culley D."/>
            <person name="Magnuson J.K."/>
            <person name="James T.Y."/>
            <person name="O'Malley M.A."/>
            <person name="Stajich J.E."/>
            <person name="Spatafora J.W."/>
            <person name="Visel A."/>
            <person name="Grigoriev I.V."/>
        </authorList>
    </citation>
    <scope>NUCLEOTIDE SEQUENCE [LARGE SCALE GENOMIC DNA]</scope>
    <source>
        <strain evidence="2 3">NRRL 3301</strain>
    </source>
</reference>
<name>A0A1X2GQI6_9FUNG</name>
<dbReference type="EMBL" id="MCGT01000006">
    <property type="protein sequence ID" value="ORX58992.1"/>
    <property type="molecule type" value="Genomic_DNA"/>
</dbReference>
<sequence>MSTVFNATSHATYSLLPNEPLIIGRRHIENNDKRVSRDHVKITLLEDGRCFVQALGQNRVLLDNALLPESQKGVPASEIEAFDQQWIHLLPGQLYPFQLTLAQKLIQETPRKPLHPPPPPSSLDSDDMDAWQSEHSTDDEAQLEEAKSSTEDLGYVSTESSLIGESDQ</sequence>
<dbReference type="AlphaFoldDB" id="A0A1X2GQI6"/>
<dbReference type="SUPFAM" id="SSF49879">
    <property type="entry name" value="SMAD/FHA domain"/>
    <property type="match status" value="1"/>
</dbReference>
<comment type="caution">
    <text evidence="2">The sequence shown here is derived from an EMBL/GenBank/DDBJ whole genome shotgun (WGS) entry which is preliminary data.</text>
</comment>
<dbReference type="Gene3D" id="2.60.200.20">
    <property type="match status" value="1"/>
</dbReference>
<protein>
    <recommendedName>
        <fullName evidence="4">FHA domain-containing protein</fullName>
    </recommendedName>
</protein>
<organism evidence="2 3">
    <name type="scientific">Hesseltinella vesiculosa</name>
    <dbReference type="NCBI Taxonomy" id="101127"/>
    <lineage>
        <taxon>Eukaryota</taxon>
        <taxon>Fungi</taxon>
        <taxon>Fungi incertae sedis</taxon>
        <taxon>Mucoromycota</taxon>
        <taxon>Mucoromycotina</taxon>
        <taxon>Mucoromycetes</taxon>
        <taxon>Mucorales</taxon>
        <taxon>Cunninghamellaceae</taxon>
        <taxon>Hesseltinella</taxon>
    </lineage>
</organism>
<evidence type="ECO:0000256" key="1">
    <source>
        <dbReference type="SAM" id="MobiDB-lite"/>
    </source>
</evidence>
<proteinExistence type="predicted"/>
<dbReference type="OrthoDB" id="2232050at2759"/>